<dbReference type="Proteomes" id="UP000518266">
    <property type="component" value="Unassembled WGS sequence"/>
</dbReference>
<sequence>MFLRDNRWRTPVLALTAQLAANEPSAPAARLRFAAPPPKEERDPGTRGSVAACVSDSRSSLHYRRPTGS</sequence>
<evidence type="ECO:0000256" key="1">
    <source>
        <dbReference type="SAM" id="MobiDB-lite"/>
    </source>
</evidence>
<name>A0A7J5Z1G1_DISMA</name>
<dbReference type="EMBL" id="JAAKFY010000007">
    <property type="protein sequence ID" value="KAF3855293.1"/>
    <property type="molecule type" value="Genomic_DNA"/>
</dbReference>
<accession>A0A7J5Z1G1</accession>
<reference evidence="2 3" key="1">
    <citation type="submission" date="2020-03" db="EMBL/GenBank/DDBJ databases">
        <title>Dissostichus mawsoni Genome sequencing and assembly.</title>
        <authorList>
            <person name="Park H."/>
        </authorList>
    </citation>
    <scope>NUCLEOTIDE SEQUENCE [LARGE SCALE GENOMIC DNA]</scope>
    <source>
        <strain evidence="2">DM0001</strain>
        <tissue evidence="2">Muscle</tissue>
    </source>
</reference>
<organism evidence="2 3">
    <name type="scientific">Dissostichus mawsoni</name>
    <name type="common">Antarctic cod</name>
    <dbReference type="NCBI Taxonomy" id="36200"/>
    <lineage>
        <taxon>Eukaryota</taxon>
        <taxon>Metazoa</taxon>
        <taxon>Chordata</taxon>
        <taxon>Craniata</taxon>
        <taxon>Vertebrata</taxon>
        <taxon>Euteleostomi</taxon>
        <taxon>Actinopterygii</taxon>
        <taxon>Neopterygii</taxon>
        <taxon>Teleostei</taxon>
        <taxon>Neoteleostei</taxon>
        <taxon>Acanthomorphata</taxon>
        <taxon>Eupercaria</taxon>
        <taxon>Perciformes</taxon>
        <taxon>Notothenioidei</taxon>
        <taxon>Nototheniidae</taxon>
        <taxon>Dissostichus</taxon>
    </lineage>
</organism>
<evidence type="ECO:0000313" key="3">
    <source>
        <dbReference type="Proteomes" id="UP000518266"/>
    </source>
</evidence>
<dbReference type="AlphaFoldDB" id="A0A7J5Z1G1"/>
<feature type="region of interest" description="Disordered" evidence="1">
    <location>
        <begin position="25"/>
        <end position="69"/>
    </location>
</feature>
<protein>
    <submittedName>
        <fullName evidence="2">Uncharacterized protein</fullName>
    </submittedName>
</protein>
<gene>
    <name evidence="2" type="ORF">F7725_023348</name>
</gene>
<proteinExistence type="predicted"/>
<keyword evidence="3" id="KW-1185">Reference proteome</keyword>
<feature type="compositionally biased region" description="Low complexity" evidence="1">
    <location>
        <begin position="25"/>
        <end position="34"/>
    </location>
</feature>
<evidence type="ECO:0000313" key="2">
    <source>
        <dbReference type="EMBL" id="KAF3855293.1"/>
    </source>
</evidence>
<comment type="caution">
    <text evidence="2">The sequence shown here is derived from an EMBL/GenBank/DDBJ whole genome shotgun (WGS) entry which is preliminary data.</text>
</comment>